<protein>
    <recommendedName>
        <fullName evidence="3">T6SS immunity protein Tdi1 C-terminal domain-containing protein</fullName>
    </recommendedName>
</protein>
<gene>
    <name evidence="1" type="ORF">HMPREF2130_10195</name>
</gene>
<organism evidence="1 2">
    <name type="scientific">Oligella urethralis DNF00040</name>
    <dbReference type="NCBI Taxonomy" id="1401065"/>
    <lineage>
        <taxon>Bacteria</taxon>
        <taxon>Pseudomonadati</taxon>
        <taxon>Pseudomonadota</taxon>
        <taxon>Betaproteobacteria</taxon>
        <taxon>Burkholderiales</taxon>
        <taxon>Alcaligenaceae</taxon>
        <taxon>Oligella</taxon>
    </lineage>
</organism>
<sequence length="172" mass="19683">MSTDDTIHFTLNDISIGAEQFDSQALLKAWSWLVPAQLEPLFVTIFGDAFMSDPESGAVYFLDTIDGYLEQVADSFEDFEQLLTEDEEFVRDYFSVLTWLRYRDEVLGADVMPKGMIFNYFTPFALGGEVEADNIALFPIQAHFDMSGEFWEQLQGLEQELSQEIAAEERDE</sequence>
<evidence type="ECO:0008006" key="3">
    <source>
        <dbReference type="Google" id="ProtNLM"/>
    </source>
</evidence>
<comment type="caution">
    <text evidence="1">The sequence shown here is derived from an EMBL/GenBank/DDBJ whole genome shotgun (WGS) entry which is preliminary data.</text>
</comment>
<dbReference type="Proteomes" id="UP000029629">
    <property type="component" value="Unassembled WGS sequence"/>
</dbReference>
<proteinExistence type="predicted"/>
<reference evidence="1 2" key="1">
    <citation type="submission" date="2014-07" db="EMBL/GenBank/DDBJ databases">
        <authorList>
            <person name="McCorrison J."/>
            <person name="Sanka R."/>
            <person name="Torralba M."/>
            <person name="Gillis M."/>
            <person name="Haft D.H."/>
            <person name="Methe B."/>
            <person name="Sutton G."/>
            <person name="Nelson K.E."/>
        </authorList>
    </citation>
    <scope>NUCLEOTIDE SEQUENCE [LARGE SCALE GENOMIC DNA]</scope>
    <source>
        <strain evidence="1 2">DNF00040</strain>
    </source>
</reference>
<evidence type="ECO:0000313" key="2">
    <source>
        <dbReference type="Proteomes" id="UP000029629"/>
    </source>
</evidence>
<accession>A0A095YX98</accession>
<dbReference type="AlphaFoldDB" id="A0A095YX98"/>
<keyword evidence="2" id="KW-1185">Reference proteome</keyword>
<dbReference type="eggNOG" id="COG5620">
    <property type="taxonomic scope" value="Bacteria"/>
</dbReference>
<evidence type="ECO:0000313" key="1">
    <source>
        <dbReference type="EMBL" id="KGF27060.1"/>
    </source>
</evidence>
<dbReference type="EMBL" id="JRNI01000068">
    <property type="protein sequence ID" value="KGF27060.1"/>
    <property type="molecule type" value="Genomic_DNA"/>
</dbReference>
<dbReference type="RefSeq" id="WP_036560622.1">
    <property type="nucleotide sequence ID" value="NZ_JRNI01000068.1"/>
</dbReference>
<name>A0A095YX98_9BURK</name>
<dbReference type="OrthoDB" id="8683979at2"/>